<dbReference type="InterPro" id="IPR001041">
    <property type="entry name" value="2Fe-2S_ferredoxin-type"/>
</dbReference>
<evidence type="ECO:0000256" key="3">
    <source>
        <dbReference type="ARBA" id="ARBA00023004"/>
    </source>
</evidence>
<comment type="caution">
    <text evidence="7">The sequence shown here is derived from an EMBL/GenBank/DDBJ whole genome shotgun (WGS) entry which is preliminary data.</text>
</comment>
<dbReference type="PROSITE" id="PS00814">
    <property type="entry name" value="ADX"/>
    <property type="match status" value="1"/>
</dbReference>
<dbReference type="InterPro" id="IPR001055">
    <property type="entry name" value="Adrenodoxin-like"/>
</dbReference>
<dbReference type="SUPFAM" id="SSF54292">
    <property type="entry name" value="2Fe-2S ferredoxin-like"/>
    <property type="match status" value="1"/>
</dbReference>
<protein>
    <submittedName>
        <fullName evidence="7">Adrenodoxin, mitochondrial</fullName>
    </submittedName>
</protein>
<dbReference type="GO" id="GO:0140647">
    <property type="term" value="P:P450-containing electron transport chain"/>
    <property type="evidence" value="ECO:0007669"/>
    <property type="project" value="InterPro"/>
</dbReference>
<organism evidence="7 8">
    <name type="scientific">Trichinella pseudospiralis</name>
    <name type="common">Parasitic roundworm</name>
    <dbReference type="NCBI Taxonomy" id="6337"/>
    <lineage>
        <taxon>Eukaryota</taxon>
        <taxon>Metazoa</taxon>
        <taxon>Ecdysozoa</taxon>
        <taxon>Nematoda</taxon>
        <taxon>Enoplea</taxon>
        <taxon>Dorylaimia</taxon>
        <taxon>Trichinellida</taxon>
        <taxon>Trichinellidae</taxon>
        <taxon>Trichinella</taxon>
    </lineage>
</organism>
<keyword evidence="1" id="KW-0001">2Fe-2S</keyword>
<sequence>MQMLLGFSQFYEFTKCSILKMRFHKLKQALELYRMRQQSFKWIGSKYCFQNFKIQPLSTSSQSQEKKSIAVTFLTSQGDQFKAYGKIGDTLLDLVFNENVPLDGFGVCEGTCSCSTCHVILKREQYECLPSPCEDELDMLDLAYGLADTSRLACQIVLTEQLDGMEVLVPGVPDATQLH</sequence>
<dbReference type="AlphaFoldDB" id="A0A0V0XVQ2"/>
<dbReference type="EMBL" id="JYDU01000121">
    <property type="protein sequence ID" value="KRX92053.1"/>
    <property type="molecule type" value="Genomic_DNA"/>
</dbReference>
<dbReference type="GO" id="GO:0009055">
    <property type="term" value="F:electron transfer activity"/>
    <property type="evidence" value="ECO:0007669"/>
    <property type="project" value="TreeGrafter"/>
</dbReference>
<dbReference type="PRINTS" id="PR00355">
    <property type="entry name" value="ADRENODOXIN"/>
</dbReference>
<evidence type="ECO:0000313" key="7">
    <source>
        <dbReference type="EMBL" id="KRX92054.1"/>
    </source>
</evidence>
<dbReference type="Gene3D" id="3.10.20.30">
    <property type="match status" value="1"/>
</dbReference>
<keyword evidence="2" id="KW-0479">Metal-binding</keyword>
<dbReference type="GO" id="GO:0051537">
    <property type="term" value="F:2 iron, 2 sulfur cluster binding"/>
    <property type="evidence" value="ECO:0007669"/>
    <property type="project" value="UniProtKB-KW"/>
</dbReference>
<evidence type="ECO:0000256" key="4">
    <source>
        <dbReference type="ARBA" id="ARBA00023014"/>
    </source>
</evidence>
<dbReference type="CDD" id="cd00207">
    <property type="entry name" value="fer2"/>
    <property type="match status" value="1"/>
</dbReference>
<evidence type="ECO:0000256" key="1">
    <source>
        <dbReference type="ARBA" id="ARBA00022714"/>
    </source>
</evidence>
<dbReference type="PANTHER" id="PTHR23426">
    <property type="entry name" value="FERREDOXIN/ADRENODOXIN"/>
    <property type="match status" value="1"/>
</dbReference>
<comment type="cofactor">
    <cofactor evidence="5">
        <name>[2Fe-2S] cluster</name>
        <dbReference type="ChEBI" id="CHEBI:190135"/>
    </cofactor>
</comment>
<dbReference type="InterPro" id="IPR012675">
    <property type="entry name" value="Beta-grasp_dom_sf"/>
</dbReference>
<keyword evidence="4" id="KW-0411">Iron-sulfur</keyword>
<reference evidence="7 8" key="1">
    <citation type="submission" date="2015-01" db="EMBL/GenBank/DDBJ databases">
        <title>Evolution of Trichinella species and genotypes.</title>
        <authorList>
            <person name="Korhonen P.K."/>
            <person name="Edoardo P."/>
            <person name="Giuseppe L.R."/>
            <person name="Gasser R.B."/>
        </authorList>
    </citation>
    <scope>NUCLEOTIDE SEQUENCE [LARGE SCALE GENOMIC DNA]</scope>
    <source>
        <strain evidence="7">ISS141</strain>
    </source>
</reference>
<evidence type="ECO:0000259" key="6">
    <source>
        <dbReference type="Pfam" id="PF00111"/>
    </source>
</evidence>
<dbReference type="InterPro" id="IPR018298">
    <property type="entry name" value="Adrenodoxin_Fe-S_BS"/>
</dbReference>
<dbReference type="GO" id="GO:0046872">
    <property type="term" value="F:metal ion binding"/>
    <property type="evidence" value="ECO:0007669"/>
    <property type="project" value="UniProtKB-KW"/>
</dbReference>
<gene>
    <name evidence="7" type="primary">FDX1</name>
    <name evidence="7" type="ORF">T4E_302</name>
</gene>
<dbReference type="PANTHER" id="PTHR23426:SF76">
    <property type="entry name" value="ADRENODOXIN-LIKE PROTEIN 2, MITOCHONDRIAL"/>
    <property type="match status" value="1"/>
</dbReference>
<feature type="domain" description="2Fe-2S ferredoxin-type" evidence="6">
    <location>
        <begin position="77"/>
        <end position="158"/>
    </location>
</feature>
<evidence type="ECO:0000313" key="8">
    <source>
        <dbReference type="Proteomes" id="UP000054815"/>
    </source>
</evidence>
<dbReference type="Proteomes" id="UP000054815">
    <property type="component" value="Unassembled WGS sequence"/>
</dbReference>
<proteinExistence type="predicted"/>
<accession>A0A0V0XVQ2</accession>
<dbReference type="Pfam" id="PF00111">
    <property type="entry name" value="Fer2"/>
    <property type="match status" value="1"/>
</dbReference>
<keyword evidence="3" id="KW-0408">Iron</keyword>
<dbReference type="GO" id="GO:0005739">
    <property type="term" value="C:mitochondrion"/>
    <property type="evidence" value="ECO:0007669"/>
    <property type="project" value="TreeGrafter"/>
</dbReference>
<dbReference type="EMBL" id="JYDU01000121">
    <property type="protein sequence ID" value="KRX92054.1"/>
    <property type="molecule type" value="Genomic_DNA"/>
</dbReference>
<name>A0A0V0XVQ2_TRIPS</name>
<evidence type="ECO:0000256" key="2">
    <source>
        <dbReference type="ARBA" id="ARBA00022723"/>
    </source>
</evidence>
<dbReference type="InterPro" id="IPR036010">
    <property type="entry name" value="2Fe-2S_ferredoxin-like_sf"/>
</dbReference>
<evidence type="ECO:0000256" key="5">
    <source>
        <dbReference type="ARBA" id="ARBA00034078"/>
    </source>
</evidence>